<protein>
    <recommendedName>
        <fullName evidence="4">PLEKHM2 PH domain-containing protein</fullName>
    </recommendedName>
</protein>
<dbReference type="Pfam" id="PF23142">
    <property type="entry name" value="PH_PLEKHM2"/>
    <property type="match status" value="1"/>
</dbReference>
<feature type="region of interest" description="Disordered" evidence="3">
    <location>
        <begin position="605"/>
        <end position="715"/>
    </location>
</feature>
<dbReference type="GO" id="GO:0010008">
    <property type="term" value="C:endosome membrane"/>
    <property type="evidence" value="ECO:0007669"/>
    <property type="project" value="TreeGrafter"/>
</dbReference>
<comment type="subcellular location">
    <subcellularLocation>
        <location evidence="1">Cytoplasm</location>
    </subcellularLocation>
</comment>
<feature type="domain" description="PLEKHM2 PH" evidence="4">
    <location>
        <begin position="924"/>
        <end position="1030"/>
    </location>
</feature>
<evidence type="ECO:0000256" key="3">
    <source>
        <dbReference type="SAM" id="MobiDB-lite"/>
    </source>
</evidence>
<dbReference type="GO" id="GO:0007030">
    <property type="term" value="P:Golgi organization"/>
    <property type="evidence" value="ECO:0007669"/>
    <property type="project" value="TreeGrafter"/>
</dbReference>
<dbReference type="OrthoDB" id="9983817at2759"/>
<name>B0X4B8_CULQU</name>
<dbReference type="PANTHER" id="PTHR46556:SF1">
    <property type="entry name" value="PLECKSTRIN HOMOLOGY DOMAIN-CONTAINING FAMILY M MEMBER 2"/>
    <property type="match status" value="1"/>
</dbReference>
<evidence type="ECO:0000256" key="1">
    <source>
        <dbReference type="ARBA" id="ARBA00004496"/>
    </source>
</evidence>
<evidence type="ECO:0000313" key="7">
    <source>
        <dbReference type="Proteomes" id="UP000002320"/>
    </source>
</evidence>
<feature type="compositionally biased region" description="Low complexity" evidence="3">
    <location>
        <begin position="1187"/>
        <end position="1204"/>
    </location>
</feature>
<keyword evidence="2" id="KW-0963">Cytoplasm</keyword>
<evidence type="ECO:0000256" key="2">
    <source>
        <dbReference type="ARBA" id="ARBA00022490"/>
    </source>
</evidence>
<dbReference type="HOGENOM" id="CLU_253535_0_0_1"/>
<dbReference type="VEuPathDB" id="VectorBase:CPIJ013938"/>
<feature type="compositionally biased region" description="Polar residues" evidence="3">
    <location>
        <begin position="645"/>
        <end position="664"/>
    </location>
</feature>
<dbReference type="FunCoup" id="B0X4B8">
    <property type="interactions" value="189"/>
</dbReference>
<dbReference type="PANTHER" id="PTHR46556">
    <property type="entry name" value="PLECKSTRIN HOMOLOGY DOMAIN-CONTAINING FAMILY M MEMBER 2"/>
    <property type="match status" value="1"/>
</dbReference>
<evidence type="ECO:0000259" key="4">
    <source>
        <dbReference type="Pfam" id="PF23142"/>
    </source>
</evidence>
<sequence>MASCDKLLEDVSPVAAAAVMTSSVASLLDDTTPSDSGIQLLDSESSGGLNESMISSAGGFDFAELQNNNKMALDSPVKEEDLGKFVEIDIQQGEKEEVVPVATAEEVEQAISQVPDEMVSSTCSTFDTENIVYRRRAKKVVPAANKTPKKRVSFHEDILKNTKTDNIHIEHGFITYKSGASKNKQQIGGKGGRYSWCTEYGAGGDDDGYDLGDEDSGENRQYVYRNACSDVLDYGKTDVFENIEDEKHYVKYDNSGRKDFYKCACSDSNSSLDSGSSNEGGAAAANYKQGKSNSCECIGGGQQNNNNVISDNCYYSEPNIEHLDEFNGNVGVGAAAAAGEKVVKSVWSKEKKPKSSCLKKTKRNMMYTNVVVPEYDLTKKVKKFNVHHRSVIDNSKMIFGSLKDIFGISLPERGVPEGSEDLSTVRECIPESNEPMIDDFTVVQKPKNFLSKSLDGGFGGGGAKAKGNVKKYVHNVDEQLRRKNDEDLYAPSRKNSVEEEEKQRVEEEEEVVVQKPSDLPLAEQPKPAYRNKYIINGESTVFEHTGVSYCYDEEEGKSQATDDGIGTPKDLPIGESTSGSFIGKTQIKKKLSNIFQKMNVIGSNATTPSPSAAQAPAPLPPVPLLSRSGGDGALEEPKGLEQPTRMESSTISSCGSDHSSSVLSETKGGGTTPRENTNRELVSPRSSSKNRHLASPMRKKSLTTRLEPNSSRARMSPDLFNPAAAGRHHLVTLADEFDDILTVTTSNETDKDSSNDLVILDYPSTSSTPTPDGGEVPGEKVSPFVVPSSRRYNPMTASTSSASTSKSSLINRFLRNVTQKKILEATIKQNSFFQAKLSTERKLFESLVPKGVKALNRDLIEDLNAEIAMEIELSSSACQLDRIQLNEAHLDQGGYGLSLGEIKFDGGGVGVGEIPVDVFNGNRLHIFRNENEVLMKAFKLYNGYSREGYMTPVLVLLTDKTLYVTDQVQNRLCNKFVLPYSELDVILVGPYGNTVLLSNSARDMQQVLLAGGPYPADGLVSSLELCARRGGSVLPAIGQLTLDHLAPLQAFVRDNSNVSREDIWKYYAVVNVPAGTLGGEEEPLGPHIKGPLMHRRMSHAGFVDHWSAGYFLLKAGVLYLFGDASQKLPTWAVALAECQGARRSLNSGRPYCFELLMLSPAKENVNPNAQLPGGASRKLSNSNVLDTSSEISSIRSTGSTPTRFNSDRRSNSTTSTPTRGAANLQSPSRSYRPGSSIDAIIGTTGDDRSHTNMSSFYGKNSGVEVLTCASIDEMSAVKIPAISSNWWCILEFECQEVRENSDDLVVFFSTSSEQERFLSMLESIWHSKKEDPFPASIMTSGDDLYQHCSKLFLEINRSWEPLLTAALGYPQ</sequence>
<dbReference type="InterPro" id="IPR057288">
    <property type="entry name" value="PH_PLEKHM2"/>
</dbReference>
<dbReference type="GO" id="GO:0032418">
    <property type="term" value="P:lysosome localization"/>
    <property type="evidence" value="ECO:0007669"/>
    <property type="project" value="TreeGrafter"/>
</dbReference>
<organism>
    <name type="scientific">Culex quinquefasciatus</name>
    <name type="common">Southern house mosquito</name>
    <name type="synonym">Culex pungens</name>
    <dbReference type="NCBI Taxonomy" id="7176"/>
    <lineage>
        <taxon>Eukaryota</taxon>
        <taxon>Metazoa</taxon>
        <taxon>Ecdysozoa</taxon>
        <taxon>Arthropoda</taxon>
        <taxon>Hexapoda</taxon>
        <taxon>Insecta</taxon>
        <taxon>Pterygota</taxon>
        <taxon>Neoptera</taxon>
        <taxon>Endopterygota</taxon>
        <taxon>Diptera</taxon>
        <taxon>Nematocera</taxon>
        <taxon>Culicoidea</taxon>
        <taxon>Culicidae</taxon>
        <taxon>Culicinae</taxon>
        <taxon>Culicini</taxon>
        <taxon>Culex</taxon>
        <taxon>Culex</taxon>
    </lineage>
</organism>
<dbReference type="InParanoid" id="B0X4B8"/>
<dbReference type="EnsemblMetazoa" id="CPIJ013938-RA">
    <property type="protein sequence ID" value="CPIJ013938-PA"/>
    <property type="gene ID" value="CPIJ013938"/>
</dbReference>
<dbReference type="eggNOG" id="ENOG502RXR3">
    <property type="taxonomic scope" value="Eukaryota"/>
</dbReference>
<evidence type="ECO:0000313" key="5">
    <source>
        <dbReference type="EMBL" id="EDS40271.1"/>
    </source>
</evidence>
<feature type="region of interest" description="Disordered" evidence="3">
    <location>
        <begin position="480"/>
        <end position="516"/>
    </location>
</feature>
<reference evidence="6" key="2">
    <citation type="submission" date="2020-05" db="UniProtKB">
        <authorList>
            <consortium name="EnsemblMetazoa"/>
        </authorList>
    </citation>
    <scope>IDENTIFICATION</scope>
    <source>
        <strain evidence="6">JHB</strain>
    </source>
</reference>
<dbReference type="GO" id="GO:0019894">
    <property type="term" value="F:kinesin binding"/>
    <property type="evidence" value="ECO:0007669"/>
    <property type="project" value="TreeGrafter"/>
</dbReference>
<reference evidence="5" key="1">
    <citation type="submission" date="2007-03" db="EMBL/GenBank/DDBJ databases">
        <title>Annotation of Culex pipiens quinquefasciatus.</title>
        <authorList>
            <consortium name="The Broad Institute Genome Sequencing Platform"/>
            <person name="Atkinson P.W."/>
            <person name="Hemingway J."/>
            <person name="Christensen B.M."/>
            <person name="Higgs S."/>
            <person name="Kodira C."/>
            <person name="Hannick L."/>
            <person name="Megy K."/>
            <person name="O'Leary S."/>
            <person name="Pearson M."/>
            <person name="Haas B.J."/>
            <person name="Mauceli E."/>
            <person name="Wortman J.R."/>
            <person name="Lee N.H."/>
            <person name="Guigo R."/>
            <person name="Stanke M."/>
            <person name="Alvarado L."/>
            <person name="Amedeo P."/>
            <person name="Antoine C.H."/>
            <person name="Arensburger P."/>
            <person name="Bidwell S.L."/>
            <person name="Crawford M."/>
            <person name="Camaro F."/>
            <person name="Devon K."/>
            <person name="Engels R."/>
            <person name="Hammond M."/>
            <person name="Howarth C."/>
            <person name="Koehrsen M."/>
            <person name="Lawson D."/>
            <person name="Montgomery P."/>
            <person name="Nene V."/>
            <person name="Nusbaum C."/>
            <person name="Puiu D."/>
            <person name="Romero-Severson J."/>
            <person name="Severson D.W."/>
            <person name="Shumway M."/>
            <person name="Sisk P."/>
            <person name="Stolte C."/>
            <person name="Zeng Q."/>
            <person name="Eisenstadt E."/>
            <person name="Fraser-Liggett C."/>
            <person name="Strausberg R."/>
            <person name="Galagan J."/>
            <person name="Birren B."/>
            <person name="Collins F.H."/>
        </authorList>
    </citation>
    <scope>NUCLEOTIDE SEQUENCE [LARGE SCALE GENOMIC DNA]</scope>
    <source>
        <strain evidence="5">JHB</strain>
    </source>
</reference>
<dbReference type="SUPFAM" id="SSF50729">
    <property type="entry name" value="PH domain-like"/>
    <property type="match status" value="1"/>
</dbReference>
<feature type="compositionally biased region" description="Basic and acidic residues" evidence="3">
    <location>
        <begin position="495"/>
        <end position="505"/>
    </location>
</feature>
<dbReference type="KEGG" id="cqu:CpipJ_CPIJ013938"/>
<dbReference type="InterPro" id="IPR053015">
    <property type="entry name" value="PH_domain-containing_M2"/>
</dbReference>
<dbReference type="Gene3D" id="2.30.29.30">
    <property type="entry name" value="Pleckstrin-homology domain (PH domain)/Phosphotyrosine-binding domain (PTB)"/>
    <property type="match status" value="1"/>
</dbReference>
<dbReference type="GO" id="GO:0032880">
    <property type="term" value="P:regulation of protein localization"/>
    <property type="evidence" value="ECO:0007669"/>
    <property type="project" value="TreeGrafter"/>
</dbReference>
<gene>
    <name evidence="6" type="primary">6047436</name>
    <name evidence="5" type="ORF">CpipJ_CPIJ013938</name>
</gene>
<dbReference type="STRING" id="7176.B0X4B8"/>
<accession>B0X4B8</accession>
<dbReference type="EMBL" id="DS232337">
    <property type="protein sequence ID" value="EDS40271.1"/>
    <property type="molecule type" value="Genomic_DNA"/>
</dbReference>
<feature type="region of interest" description="Disordered" evidence="3">
    <location>
        <begin position="1167"/>
        <end position="1246"/>
    </location>
</feature>
<dbReference type="InterPro" id="IPR011993">
    <property type="entry name" value="PH-like_dom_sf"/>
</dbReference>
<dbReference type="Proteomes" id="UP000002320">
    <property type="component" value="Unassembled WGS sequence"/>
</dbReference>
<dbReference type="VEuPathDB" id="VectorBase:CQUJHB002857"/>
<keyword evidence="7" id="KW-1185">Reference proteome</keyword>
<feature type="compositionally biased region" description="Basic residues" evidence="3">
    <location>
        <begin position="688"/>
        <end position="702"/>
    </location>
</feature>
<feature type="region of interest" description="Disordered" evidence="3">
    <location>
        <begin position="555"/>
        <end position="578"/>
    </location>
</feature>
<evidence type="ECO:0000313" key="6">
    <source>
        <dbReference type="EnsemblMetazoa" id="CPIJ013938-PA"/>
    </source>
</evidence>
<feature type="compositionally biased region" description="Polar residues" evidence="3">
    <location>
        <begin position="703"/>
        <end position="713"/>
    </location>
</feature>
<dbReference type="OMA" id="TNDKRSM"/>
<proteinExistence type="predicted"/>